<dbReference type="Proteomes" id="UP000614601">
    <property type="component" value="Unassembled WGS sequence"/>
</dbReference>
<dbReference type="EC" id="5.3.3.2" evidence="6"/>
<dbReference type="PROSITE" id="PS51462">
    <property type="entry name" value="NUDIX"/>
    <property type="match status" value="1"/>
</dbReference>
<protein>
    <recommendedName>
        <fullName evidence="6">isopentenyl-diphosphate Delta-isomerase</fullName>
        <ecNumber evidence="6">5.3.3.2</ecNumber>
    </recommendedName>
</protein>
<dbReference type="Gene3D" id="3.90.79.10">
    <property type="entry name" value="Nucleoside Triphosphate Pyrophosphohydrolase"/>
    <property type="match status" value="1"/>
</dbReference>
<dbReference type="Pfam" id="PF00293">
    <property type="entry name" value="NUDIX"/>
    <property type="match status" value="1"/>
</dbReference>
<keyword evidence="10" id="KW-0460">Magnesium</keyword>
<evidence type="ECO:0000256" key="7">
    <source>
        <dbReference type="ARBA" id="ARBA00022516"/>
    </source>
</evidence>
<comment type="function">
    <text evidence="3">Catalyzes the 1,3-allylic rearrangement of the homoallylic substrate isopentenyl (IPP) to its highly electrophilic allylic isomer, dimethylallyl diphosphate (DMAPP).</text>
</comment>
<reference evidence="16" key="1">
    <citation type="submission" date="2020-09" db="EMBL/GenBank/DDBJ databases">
        <authorList>
            <person name="Kikuchi T."/>
        </authorList>
    </citation>
    <scope>NUCLEOTIDE SEQUENCE</scope>
    <source>
        <strain evidence="16">SH1</strain>
    </source>
</reference>
<evidence type="ECO:0000256" key="3">
    <source>
        <dbReference type="ARBA" id="ARBA00003951"/>
    </source>
</evidence>
<dbReference type="EMBL" id="CAJFDH010000004">
    <property type="protein sequence ID" value="CAD5218189.1"/>
    <property type="molecule type" value="Genomic_DNA"/>
</dbReference>
<dbReference type="InterPro" id="IPR011876">
    <property type="entry name" value="IsopentenylPP_isomerase_typ1"/>
</dbReference>
<dbReference type="GO" id="GO:0004452">
    <property type="term" value="F:isopentenyl-diphosphate delta-isomerase activity"/>
    <property type="evidence" value="ECO:0007669"/>
    <property type="project" value="UniProtKB-EC"/>
</dbReference>
<dbReference type="CDD" id="cd02885">
    <property type="entry name" value="NUDIX_IPP_Isomerase"/>
    <property type="match status" value="1"/>
</dbReference>
<dbReference type="NCBIfam" id="TIGR02150">
    <property type="entry name" value="IPP_isom_1"/>
    <property type="match status" value="1"/>
</dbReference>
<keyword evidence="14" id="KW-0413">Isomerase</keyword>
<dbReference type="InterPro" id="IPR015797">
    <property type="entry name" value="NUDIX_hydrolase-like_dom_sf"/>
</dbReference>
<dbReference type="GO" id="GO:0005737">
    <property type="term" value="C:cytoplasm"/>
    <property type="evidence" value="ECO:0007669"/>
    <property type="project" value="TreeGrafter"/>
</dbReference>
<evidence type="ECO:0000256" key="9">
    <source>
        <dbReference type="ARBA" id="ARBA00022778"/>
    </source>
</evidence>
<dbReference type="FunFam" id="3.90.79.10:FF:000012">
    <property type="entry name" value="Isopentenyl-diphosphate Delta-isomerase 1"/>
    <property type="match status" value="1"/>
</dbReference>
<keyword evidence="9" id="KW-0753">Steroid metabolism</keyword>
<dbReference type="UniPathway" id="UPA00059">
    <property type="reaction ID" value="UER00104"/>
</dbReference>
<evidence type="ECO:0000313" key="16">
    <source>
        <dbReference type="EMBL" id="CAD5218189.1"/>
    </source>
</evidence>
<evidence type="ECO:0000256" key="6">
    <source>
        <dbReference type="ARBA" id="ARBA00012057"/>
    </source>
</evidence>
<dbReference type="PIRSF" id="PIRSF018427">
    <property type="entry name" value="Isopntndiph_ism"/>
    <property type="match status" value="1"/>
</dbReference>
<keyword evidence="9" id="KW-0153">Cholesterol metabolism</keyword>
<evidence type="ECO:0000256" key="11">
    <source>
        <dbReference type="ARBA" id="ARBA00022955"/>
    </source>
</evidence>
<evidence type="ECO:0000256" key="5">
    <source>
        <dbReference type="ARBA" id="ARBA00007579"/>
    </source>
</evidence>
<keyword evidence="11" id="KW-0752">Steroid biosynthesis</keyword>
<accession>A0A811KR72</accession>
<keyword evidence="9" id="KW-0152">Cholesterol biosynthesis</keyword>
<organism evidence="16 17">
    <name type="scientific">Bursaphelenchus okinawaensis</name>
    <dbReference type="NCBI Taxonomy" id="465554"/>
    <lineage>
        <taxon>Eukaryota</taxon>
        <taxon>Metazoa</taxon>
        <taxon>Ecdysozoa</taxon>
        <taxon>Nematoda</taxon>
        <taxon>Chromadorea</taxon>
        <taxon>Rhabditida</taxon>
        <taxon>Tylenchina</taxon>
        <taxon>Tylenchomorpha</taxon>
        <taxon>Aphelenchoidea</taxon>
        <taxon>Aphelenchoididae</taxon>
        <taxon>Bursaphelenchus</taxon>
    </lineage>
</organism>
<evidence type="ECO:0000256" key="14">
    <source>
        <dbReference type="ARBA" id="ARBA00023235"/>
    </source>
</evidence>
<keyword evidence="9" id="KW-0756">Sterol biosynthesis</keyword>
<dbReference type="GO" id="GO:0050992">
    <property type="term" value="P:dimethylallyl diphosphate biosynthetic process"/>
    <property type="evidence" value="ECO:0007669"/>
    <property type="project" value="UniProtKB-UniPathway"/>
</dbReference>
<comment type="caution">
    <text evidence="16">The sequence shown here is derived from an EMBL/GenBank/DDBJ whole genome shotgun (WGS) entry which is preliminary data.</text>
</comment>
<dbReference type="AlphaFoldDB" id="A0A811KR72"/>
<name>A0A811KR72_9BILA</name>
<keyword evidence="7" id="KW-0444">Lipid biosynthesis</keyword>
<sequence length="250" mass="28700">MNSLLLRQTPGLYKNVAKLHTGKNMLKGAQSQLKECDSIQASYLLNDRCILVDEQDNVIGHASKGDCHHADSAGLHRAFSVFLFTPDKKLILQKRSASKVTFPSVWTNSCCSHPLYVEDEMDHSNNAVGVRRAAQRKLEHELGIQELDMERMNVMGRFLYKASSDSEWLEHELDYALVVTNFNPADIHPNPEEVADVMSVDPHKLRDMIQTKRFSPWFALFNQFNWLSSWWNNLDDLSKLSDMKTIHRLN</sequence>
<evidence type="ECO:0000256" key="8">
    <source>
        <dbReference type="ARBA" id="ARBA00022723"/>
    </source>
</evidence>
<keyword evidence="8" id="KW-0479">Metal-binding</keyword>
<comment type="similarity">
    <text evidence="5">Belongs to the IPP isomerase type 1 family.</text>
</comment>
<keyword evidence="12" id="KW-0443">Lipid metabolism</keyword>
<dbReference type="Proteomes" id="UP000783686">
    <property type="component" value="Unassembled WGS sequence"/>
</dbReference>
<keyword evidence="13" id="KW-0414">Isoprene biosynthesis</keyword>
<gene>
    <name evidence="16" type="ORF">BOKJ2_LOCUS7399</name>
</gene>
<evidence type="ECO:0000256" key="10">
    <source>
        <dbReference type="ARBA" id="ARBA00022842"/>
    </source>
</evidence>
<comment type="cofactor">
    <cofactor evidence="2">
        <name>Mg(2+)</name>
        <dbReference type="ChEBI" id="CHEBI:18420"/>
    </cofactor>
</comment>
<comment type="pathway">
    <text evidence="4">Isoprenoid biosynthesis; dimethylallyl diphosphate biosynthesis; dimethylallyl diphosphate from isopentenyl diphosphate: step 1/1.</text>
</comment>
<dbReference type="PANTHER" id="PTHR10885:SF0">
    <property type="entry name" value="ISOPENTENYL-DIPHOSPHATE DELTA-ISOMERASE"/>
    <property type="match status" value="1"/>
</dbReference>
<evidence type="ECO:0000313" key="17">
    <source>
        <dbReference type="Proteomes" id="UP000614601"/>
    </source>
</evidence>
<evidence type="ECO:0000256" key="4">
    <source>
        <dbReference type="ARBA" id="ARBA00004826"/>
    </source>
</evidence>
<dbReference type="NCBIfam" id="NF002995">
    <property type="entry name" value="PRK03759.1"/>
    <property type="match status" value="1"/>
</dbReference>
<evidence type="ECO:0000256" key="12">
    <source>
        <dbReference type="ARBA" id="ARBA00023098"/>
    </source>
</evidence>
<evidence type="ECO:0000256" key="1">
    <source>
        <dbReference type="ARBA" id="ARBA00000374"/>
    </source>
</evidence>
<dbReference type="OrthoDB" id="510307at2759"/>
<dbReference type="PANTHER" id="PTHR10885">
    <property type="entry name" value="ISOPENTENYL-DIPHOSPHATE DELTA-ISOMERASE"/>
    <property type="match status" value="1"/>
</dbReference>
<proteinExistence type="inferred from homology"/>
<evidence type="ECO:0000259" key="15">
    <source>
        <dbReference type="PROSITE" id="PS51462"/>
    </source>
</evidence>
<dbReference type="GO" id="GO:0006695">
    <property type="term" value="P:cholesterol biosynthetic process"/>
    <property type="evidence" value="ECO:0007669"/>
    <property type="project" value="UniProtKB-KW"/>
</dbReference>
<evidence type="ECO:0000256" key="2">
    <source>
        <dbReference type="ARBA" id="ARBA00001946"/>
    </source>
</evidence>
<dbReference type="EMBL" id="CAJFCW020000004">
    <property type="protein sequence ID" value="CAG9109553.1"/>
    <property type="molecule type" value="Genomic_DNA"/>
</dbReference>
<dbReference type="SUPFAM" id="SSF55811">
    <property type="entry name" value="Nudix"/>
    <property type="match status" value="1"/>
</dbReference>
<comment type="catalytic activity">
    <reaction evidence="1">
        <text>isopentenyl diphosphate = dimethylallyl diphosphate</text>
        <dbReference type="Rhea" id="RHEA:23284"/>
        <dbReference type="ChEBI" id="CHEBI:57623"/>
        <dbReference type="ChEBI" id="CHEBI:128769"/>
        <dbReference type="EC" id="5.3.3.2"/>
    </reaction>
</comment>
<dbReference type="GO" id="GO:0046872">
    <property type="term" value="F:metal ion binding"/>
    <property type="evidence" value="ECO:0007669"/>
    <property type="project" value="UniProtKB-KW"/>
</dbReference>
<feature type="domain" description="Nudix hydrolase" evidence="15">
    <location>
        <begin position="74"/>
        <end position="224"/>
    </location>
</feature>
<keyword evidence="17" id="KW-1185">Reference proteome</keyword>
<dbReference type="GO" id="GO:0009240">
    <property type="term" value="P:isopentenyl diphosphate biosynthetic process"/>
    <property type="evidence" value="ECO:0007669"/>
    <property type="project" value="TreeGrafter"/>
</dbReference>
<evidence type="ECO:0000256" key="13">
    <source>
        <dbReference type="ARBA" id="ARBA00023229"/>
    </source>
</evidence>
<keyword evidence="9" id="KW-1207">Sterol metabolism</keyword>
<dbReference type="InterPro" id="IPR000086">
    <property type="entry name" value="NUDIX_hydrolase_dom"/>
</dbReference>